<evidence type="ECO:0008006" key="4">
    <source>
        <dbReference type="Google" id="ProtNLM"/>
    </source>
</evidence>
<reference evidence="2" key="1">
    <citation type="submission" date="2023-07" db="EMBL/GenBank/DDBJ databases">
        <authorList>
            <person name="Kim M.K."/>
        </authorList>
    </citation>
    <scope>NUCLEOTIDE SEQUENCE</scope>
    <source>
        <strain evidence="2">ASUV-10-1</strain>
    </source>
</reference>
<protein>
    <recommendedName>
        <fullName evidence="4">Lipoprotein</fullName>
    </recommendedName>
</protein>
<dbReference type="EMBL" id="JAUQSY010000017">
    <property type="protein sequence ID" value="MDO7877211.1"/>
    <property type="molecule type" value="Genomic_DNA"/>
</dbReference>
<accession>A0ABT9BKN0</accession>
<dbReference type="RefSeq" id="WP_305008640.1">
    <property type="nucleotide sequence ID" value="NZ_JAUQSY010000017.1"/>
</dbReference>
<evidence type="ECO:0000256" key="1">
    <source>
        <dbReference type="SAM" id="SignalP"/>
    </source>
</evidence>
<evidence type="ECO:0000313" key="2">
    <source>
        <dbReference type="EMBL" id="MDO7877211.1"/>
    </source>
</evidence>
<organism evidence="2 3">
    <name type="scientific">Hymenobacter aranciens</name>
    <dbReference type="NCBI Taxonomy" id="3063996"/>
    <lineage>
        <taxon>Bacteria</taxon>
        <taxon>Pseudomonadati</taxon>
        <taxon>Bacteroidota</taxon>
        <taxon>Cytophagia</taxon>
        <taxon>Cytophagales</taxon>
        <taxon>Hymenobacteraceae</taxon>
        <taxon>Hymenobacter</taxon>
    </lineage>
</organism>
<feature type="signal peptide" evidence="1">
    <location>
        <begin position="1"/>
        <end position="20"/>
    </location>
</feature>
<dbReference type="PROSITE" id="PS51257">
    <property type="entry name" value="PROKAR_LIPOPROTEIN"/>
    <property type="match status" value="1"/>
</dbReference>
<keyword evidence="3" id="KW-1185">Reference proteome</keyword>
<proteinExistence type="predicted"/>
<feature type="chain" id="PRO_5045251745" description="Lipoprotein" evidence="1">
    <location>
        <begin position="21"/>
        <end position="199"/>
    </location>
</feature>
<gene>
    <name evidence="2" type="ORF">Q5H93_20865</name>
</gene>
<evidence type="ECO:0000313" key="3">
    <source>
        <dbReference type="Proteomes" id="UP001176429"/>
    </source>
</evidence>
<sequence length="199" mass="21116">MKRFAHPLHLLACLLPLAFAVALTSCSDDSDDSPTPSADTIGEVSATLNGDGFTNYAFSQTASRAGAPDGEGVFASARQFTLCAVNSAKASEDGQNYWGVIVQGPAAPVTRAWENSLNLDYSRNTIYLNVVRNGETLKYVCFLAAGTPAGGQTTITKYGANKGRIEGTFSGTLYNNATRVPLTVTNGKFWVTRTSTDVQ</sequence>
<comment type="caution">
    <text evidence="2">The sequence shown here is derived from an EMBL/GenBank/DDBJ whole genome shotgun (WGS) entry which is preliminary data.</text>
</comment>
<keyword evidence="1" id="KW-0732">Signal</keyword>
<name>A0ABT9BKN0_9BACT</name>
<dbReference type="Proteomes" id="UP001176429">
    <property type="component" value="Unassembled WGS sequence"/>
</dbReference>